<evidence type="ECO:0000256" key="5">
    <source>
        <dbReference type="ARBA" id="ARBA00023180"/>
    </source>
</evidence>
<proteinExistence type="inferred from homology"/>
<reference evidence="8" key="1">
    <citation type="submission" date="2023-03" db="EMBL/GenBank/DDBJ databases">
        <title>Chromosome-scale reference genome and RAD-based genetic map of yellow starthistle (Centaurea solstitialis) reveal putative structural variation and QTLs associated with invader traits.</title>
        <authorList>
            <person name="Reatini B."/>
            <person name="Cang F.A."/>
            <person name="Jiang Q."/>
            <person name="Mckibben M.T.W."/>
            <person name="Barker M.S."/>
            <person name="Rieseberg L.H."/>
            <person name="Dlugosch K.M."/>
        </authorList>
    </citation>
    <scope>NUCLEOTIDE SEQUENCE</scope>
    <source>
        <strain evidence="8">CAN-66</strain>
        <tissue evidence="8">Leaf</tissue>
    </source>
</reference>
<evidence type="ECO:0000256" key="2">
    <source>
        <dbReference type="ARBA" id="ARBA00008361"/>
    </source>
</evidence>
<dbReference type="PANTHER" id="PTHR10108">
    <property type="entry name" value="SAM-DEPENDENT METHYLTRANSFERASE"/>
    <property type="match status" value="1"/>
</dbReference>
<protein>
    <recommendedName>
        <fullName evidence="7">Methyltransferase</fullName>
        <ecNumber evidence="7">2.1.1.-</ecNumber>
    </recommendedName>
</protein>
<dbReference type="EC" id="2.1.1.-" evidence="7"/>
<keyword evidence="4 7" id="KW-0812">Transmembrane</keyword>
<comment type="similarity">
    <text evidence="2 7">Belongs to the methyltransferase superfamily.</text>
</comment>
<evidence type="ECO:0000256" key="3">
    <source>
        <dbReference type="ARBA" id="ARBA00022603"/>
    </source>
</evidence>
<comment type="caution">
    <text evidence="8">The sequence shown here is derived from an EMBL/GenBank/DDBJ whole genome shotgun (WGS) entry which is preliminary data.</text>
</comment>
<keyword evidence="9" id="KW-1185">Reference proteome</keyword>
<dbReference type="PANTHER" id="PTHR10108:SF1130">
    <property type="entry name" value="METHYLTRANSFERASE PMT26-RELATED"/>
    <property type="match status" value="1"/>
</dbReference>
<dbReference type="GO" id="GO:0005768">
    <property type="term" value="C:endosome"/>
    <property type="evidence" value="ECO:0007669"/>
    <property type="project" value="TreeGrafter"/>
</dbReference>
<evidence type="ECO:0000256" key="6">
    <source>
        <dbReference type="ARBA" id="ARBA00037847"/>
    </source>
</evidence>
<keyword evidence="4 7" id="KW-0735">Signal-anchor</keyword>
<keyword evidence="3 7" id="KW-0489">Methyltransferase</keyword>
<accession>A0AA38WCY2</accession>
<name>A0AA38WCY2_9ASTR</name>
<dbReference type="AlphaFoldDB" id="A0AA38WCY2"/>
<dbReference type="SUPFAM" id="SSF53335">
    <property type="entry name" value="S-adenosyl-L-methionine-dependent methyltransferases"/>
    <property type="match status" value="1"/>
</dbReference>
<evidence type="ECO:0000313" key="8">
    <source>
        <dbReference type="EMBL" id="KAJ9556837.1"/>
    </source>
</evidence>
<organism evidence="8 9">
    <name type="scientific">Centaurea solstitialis</name>
    <name type="common">yellow star-thistle</name>
    <dbReference type="NCBI Taxonomy" id="347529"/>
    <lineage>
        <taxon>Eukaryota</taxon>
        <taxon>Viridiplantae</taxon>
        <taxon>Streptophyta</taxon>
        <taxon>Embryophyta</taxon>
        <taxon>Tracheophyta</taxon>
        <taxon>Spermatophyta</taxon>
        <taxon>Magnoliopsida</taxon>
        <taxon>eudicotyledons</taxon>
        <taxon>Gunneridae</taxon>
        <taxon>Pentapetalae</taxon>
        <taxon>asterids</taxon>
        <taxon>campanulids</taxon>
        <taxon>Asterales</taxon>
        <taxon>Asteraceae</taxon>
        <taxon>Carduoideae</taxon>
        <taxon>Cardueae</taxon>
        <taxon>Centaureinae</taxon>
        <taxon>Centaurea</taxon>
    </lineage>
</organism>
<dbReference type="GO" id="GO:0016020">
    <property type="term" value="C:membrane"/>
    <property type="evidence" value="ECO:0007669"/>
    <property type="project" value="UniProtKB-SubCell"/>
</dbReference>
<evidence type="ECO:0000256" key="1">
    <source>
        <dbReference type="ARBA" id="ARBA00004606"/>
    </source>
</evidence>
<keyword evidence="7" id="KW-0808">Transferase</keyword>
<evidence type="ECO:0000256" key="7">
    <source>
        <dbReference type="RuleBase" id="RU366043"/>
    </source>
</evidence>
<dbReference type="EMBL" id="JARYMX010000003">
    <property type="protein sequence ID" value="KAJ9556837.1"/>
    <property type="molecule type" value="Genomic_DNA"/>
</dbReference>
<evidence type="ECO:0000256" key="4">
    <source>
        <dbReference type="ARBA" id="ARBA00022968"/>
    </source>
</evidence>
<evidence type="ECO:0000313" key="9">
    <source>
        <dbReference type="Proteomes" id="UP001172457"/>
    </source>
</evidence>
<dbReference type="InterPro" id="IPR029063">
    <property type="entry name" value="SAM-dependent_MTases_sf"/>
</dbReference>
<gene>
    <name evidence="8" type="ORF">OSB04_011451</name>
</gene>
<dbReference type="Proteomes" id="UP001172457">
    <property type="component" value="Chromosome 3"/>
</dbReference>
<sequence>MQEEMDLLHQSYFGFGTFSSRKAQISGILDEEEVAKKEDVIETLTEWALLGCKPVNCLMLMIGKLRPFHRSYMKNLERYSRLVGILNYLIVTNEDILSPFGVLSQFIYDPYTSHRDAILRVLSLVRLYGDNKFTIDIEKNQVFHQRAKHMKLIFILLKIGLIEQTREKDETVLGLYVLFLLVKYVHFQLIGGKLLLELNRLLRPGGFFIWSATPVYNYKKIPEDFKIWEAMKKLTKSMCWEVKSVSIEKVNKIGVAVYQKPTSNECLERRLQNDPPLCNESVDPNAAWKIPLQACIDKIPIIASERGSKWPEKWPSRIEKPPYWLLSSQIGVYGKAAPEDFIVDHEHWKRVVTKSYMSGLGINWSFVRNVMDMRAVYGGFAAALKDMNVWVMNVVSIDSPDTLPIIYERGLFGIYHDWCESFSTYPRTYDLLHADHLFSKIKRKCNMMGLVAEVDRLLRPEGILIVRDKVETMNEVESVVTSMHWEVSLTYSKDKEGLLCVRKTMWRPKDIEALKYAIDQPF</sequence>
<comment type="subcellular location">
    <subcellularLocation>
        <location evidence="6">Endomembrane system</location>
        <topology evidence="6">Single-pass membrane protein</topology>
    </subcellularLocation>
    <subcellularLocation>
        <location evidence="1 7">Membrane</location>
        <topology evidence="1 7">Single-pass type II membrane protein</topology>
    </subcellularLocation>
</comment>
<dbReference type="Pfam" id="PF03141">
    <property type="entry name" value="Methyltransf_29"/>
    <property type="match status" value="1"/>
</dbReference>
<dbReference type="InterPro" id="IPR004159">
    <property type="entry name" value="Put_SAM_MeTrfase"/>
</dbReference>
<dbReference type="GO" id="GO:0032259">
    <property type="term" value="P:methylation"/>
    <property type="evidence" value="ECO:0007669"/>
    <property type="project" value="UniProtKB-KW"/>
</dbReference>
<dbReference type="GO" id="GO:0008168">
    <property type="term" value="F:methyltransferase activity"/>
    <property type="evidence" value="ECO:0007669"/>
    <property type="project" value="UniProtKB-UniRule"/>
</dbReference>
<dbReference type="GO" id="GO:0005802">
    <property type="term" value="C:trans-Golgi network"/>
    <property type="evidence" value="ECO:0007669"/>
    <property type="project" value="TreeGrafter"/>
</dbReference>
<keyword evidence="5 7" id="KW-0325">Glycoprotein</keyword>